<feature type="domain" description="DDE-1" evidence="1">
    <location>
        <begin position="35"/>
        <end position="139"/>
    </location>
</feature>
<dbReference type="InterPro" id="IPR004875">
    <property type="entry name" value="DDE_SF_endonuclease_dom"/>
</dbReference>
<protein>
    <recommendedName>
        <fullName evidence="1">DDE-1 domain-containing protein</fullName>
    </recommendedName>
</protein>
<gene>
    <name evidence="2" type="ORF">PR048_013374</name>
</gene>
<name>A0ABQ9HRZ9_9NEOP</name>
<dbReference type="Proteomes" id="UP001159363">
    <property type="component" value="Chromosome X"/>
</dbReference>
<evidence type="ECO:0000259" key="1">
    <source>
        <dbReference type="Pfam" id="PF03184"/>
    </source>
</evidence>
<evidence type="ECO:0000313" key="3">
    <source>
        <dbReference type="Proteomes" id="UP001159363"/>
    </source>
</evidence>
<reference evidence="2 3" key="1">
    <citation type="submission" date="2023-02" db="EMBL/GenBank/DDBJ databases">
        <title>LHISI_Scaffold_Assembly.</title>
        <authorList>
            <person name="Stuart O.P."/>
            <person name="Cleave R."/>
            <person name="Magrath M.J.L."/>
            <person name="Mikheyev A.S."/>
        </authorList>
    </citation>
    <scope>NUCLEOTIDE SEQUENCE [LARGE SCALE GENOMIC DNA]</scope>
    <source>
        <strain evidence="2">Daus_M_001</strain>
        <tissue evidence="2">Leg muscle</tissue>
    </source>
</reference>
<proteinExistence type="predicted"/>
<accession>A0ABQ9HRZ9</accession>
<dbReference type="Pfam" id="PF03184">
    <property type="entry name" value="DDE_1"/>
    <property type="match status" value="1"/>
</dbReference>
<sequence>MAGVIQEILEAEMGYSKASKEQGLQSATNYFVEKGKRGSPEWVVFRSSCWKKEEGKTAFDDDAPPGSFAVYHESGWITKETFLACFRRLVLLLLDGHSSHAKRLGLTNLARENNVVLLCFPPDTTHRMQPLDVSFMAPLSV</sequence>
<organism evidence="2 3">
    <name type="scientific">Dryococelus australis</name>
    <dbReference type="NCBI Taxonomy" id="614101"/>
    <lineage>
        <taxon>Eukaryota</taxon>
        <taxon>Metazoa</taxon>
        <taxon>Ecdysozoa</taxon>
        <taxon>Arthropoda</taxon>
        <taxon>Hexapoda</taxon>
        <taxon>Insecta</taxon>
        <taxon>Pterygota</taxon>
        <taxon>Neoptera</taxon>
        <taxon>Polyneoptera</taxon>
        <taxon>Phasmatodea</taxon>
        <taxon>Verophasmatodea</taxon>
        <taxon>Anareolatae</taxon>
        <taxon>Phasmatidae</taxon>
        <taxon>Eurycanthinae</taxon>
        <taxon>Dryococelus</taxon>
    </lineage>
</organism>
<comment type="caution">
    <text evidence="2">The sequence shown here is derived from an EMBL/GenBank/DDBJ whole genome shotgun (WGS) entry which is preliminary data.</text>
</comment>
<dbReference type="EMBL" id="JARBHB010000004">
    <property type="protein sequence ID" value="KAJ8887159.1"/>
    <property type="molecule type" value="Genomic_DNA"/>
</dbReference>
<keyword evidence="3" id="KW-1185">Reference proteome</keyword>
<evidence type="ECO:0000313" key="2">
    <source>
        <dbReference type="EMBL" id="KAJ8887159.1"/>
    </source>
</evidence>